<gene>
    <name evidence="2" type="ORF">H8S59_01500</name>
</gene>
<dbReference type="Pfam" id="PF13714">
    <property type="entry name" value="PEP_mutase"/>
    <property type="match status" value="1"/>
</dbReference>
<dbReference type="PANTHER" id="PTHR42905:SF16">
    <property type="entry name" value="CARBOXYPHOSPHONOENOLPYRUVATE PHOSPHONOMUTASE-LIKE PROTEIN (AFU_ORTHOLOGUE AFUA_5G07230)"/>
    <property type="match status" value="1"/>
</dbReference>
<protein>
    <submittedName>
        <fullName evidence="2">Isocitrate lyase/phosphoenolpyruvate mutase family protein</fullName>
    </submittedName>
</protein>
<dbReference type="GO" id="GO:0016829">
    <property type="term" value="F:lyase activity"/>
    <property type="evidence" value="ECO:0007669"/>
    <property type="project" value="UniProtKB-KW"/>
</dbReference>
<dbReference type="CDD" id="cd00377">
    <property type="entry name" value="ICL_PEPM"/>
    <property type="match status" value="1"/>
</dbReference>
<dbReference type="Gene3D" id="3.20.20.60">
    <property type="entry name" value="Phosphoenolpyruvate-binding domains"/>
    <property type="match status" value="1"/>
</dbReference>
<sequence>MASLDDTFHSLHQQGLLILANVADAGGARQAERLGSKAVATSSAAVAWAHGYQDGDKLPIGLLSSTVASMSRVLSVPLTVDIEGGYSDDLEHVAKVIATVIDAGAVGINIEDGVAPPELLIQKIDTARKVAGERGINLFVNVRCDVYLKNLFPVEQRLEELLRRAALYASAGADGLFAAGVVEPREIAMVCQESTLPVNLLWRPGLATPEALAQMGVQRLSAGSAIAEFLYGAMEGLARGFLENGQFNTHDLKAKTYGELNALMACRSQ</sequence>
<evidence type="ECO:0000313" key="2">
    <source>
        <dbReference type="EMBL" id="MBC3948448.1"/>
    </source>
</evidence>
<name>A0ABR7AU49_9PSED</name>
<keyword evidence="2" id="KW-0456">Lyase</keyword>
<dbReference type="PANTHER" id="PTHR42905">
    <property type="entry name" value="PHOSPHOENOLPYRUVATE CARBOXYLASE"/>
    <property type="match status" value="1"/>
</dbReference>
<keyword evidence="3" id="KW-1185">Reference proteome</keyword>
<organism evidence="2 3">
    <name type="scientific">Pseudomonas folii</name>
    <dbReference type="NCBI Taxonomy" id="2762593"/>
    <lineage>
        <taxon>Bacteria</taxon>
        <taxon>Pseudomonadati</taxon>
        <taxon>Pseudomonadota</taxon>
        <taxon>Gammaproteobacteria</taxon>
        <taxon>Pseudomonadales</taxon>
        <taxon>Pseudomonadaceae</taxon>
        <taxon>Pseudomonas</taxon>
    </lineage>
</organism>
<evidence type="ECO:0000256" key="1">
    <source>
        <dbReference type="ARBA" id="ARBA00022723"/>
    </source>
</evidence>
<dbReference type="SUPFAM" id="SSF51621">
    <property type="entry name" value="Phosphoenolpyruvate/pyruvate domain"/>
    <property type="match status" value="1"/>
</dbReference>
<dbReference type="InterPro" id="IPR039556">
    <property type="entry name" value="ICL/PEPM"/>
</dbReference>
<dbReference type="EMBL" id="JACONW010000003">
    <property type="protein sequence ID" value="MBC3948448.1"/>
    <property type="molecule type" value="Genomic_DNA"/>
</dbReference>
<dbReference type="RefSeq" id="WP_187520230.1">
    <property type="nucleotide sequence ID" value="NZ_JACONW010000003.1"/>
</dbReference>
<dbReference type="Proteomes" id="UP000651852">
    <property type="component" value="Unassembled WGS sequence"/>
</dbReference>
<reference evidence="2 3" key="1">
    <citation type="submission" date="2020-08" db="EMBL/GenBank/DDBJ databases">
        <title>Putative novel bacterial strains isolated from necrotic wheat leaf tissues caused by Xanthomonas translucens.</title>
        <authorList>
            <person name="Tambong J.T."/>
        </authorList>
    </citation>
    <scope>NUCLEOTIDE SEQUENCE [LARGE SCALE GENOMIC DNA]</scope>
    <source>
        <strain evidence="2 3">DOAB 1069</strain>
    </source>
</reference>
<accession>A0ABR7AU49</accession>
<proteinExistence type="predicted"/>
<dbReference type="InterPro" id="IPR040442">
    <property type="entry name" value="Pyrv_kinase-like_dom_sf"/>
</dbReference>
<comment type="caution">
    <text evidence="2">The sequence shown here is derived from an EMBL/GenBank/DDBJ whole genome shotgun (WGS) entry which is preliminary data.</text>
</comment>
<keyword evidence="1" id="KW-0479">Metal-binding</keyword>
<evidence type="ECO:0000313" key="3">
    <source>
        <dbReference type="Proteomes" id="UP000651852"/>
    </source>
</evidence>
<dbReference type="InterPro" id="IPR015813">
    <property type="entry name" value="Pyrv/PenolPyrv_kinase-like_dom"/>
</dbReference>